<protein>
    <submittedName>
        <fullName evidence="3">Uncharacterized protein</fullName>
    </submittedName>
</protein>
<reference evidence="3" key="1">
    <citation type="journal article" date="2020" name="Nature">
        <title>Giant virus diversity and host interactions through global metagenomics.</title>
        <authorList>
            <person name="Schulz F."/>
            <person name="Roux S."/>
            <person name="Paez-Espino D."/>
            <person name="Jungbluth S."/>
            <person name="Walsh D.A."/>
            <person name="Denef V.J."/>
            <person name="McMahon K.D."/>
            <person name="Konstantinidis K.T."/>
            <person name="Eloe-Fadrosh E.A."/>
            <person name="Kyrpides N.C."/>
            <person name="Woyke T."/>
        </authorList>
    </citation>
    <scope>NUCLEOTIDE SEQUENCE</scope>
    <source>
        <strain evidence="3">GVMAG-M-3300023184-17</strain>
    </source>
</reference>
<keyword evidence="1" id="KW-0175">Coiled coil</keyword>
<sequence length="420" mass="48693">MAALRDERYERYVNRAQERVSMEERDRRASQRGKVRDRINEFMRKEDAVAREREDAARIEKEEREFNELKLTAAKNNLQKSIDDAITKRREEIASARQMHEAALSKPKRQETESFTLSPENCNSDFRNVVVLPVPRGKRWYADNIGFFQSTARSNGPSFSHLRDTYLPTLGVLDATGKYNPADERVPGLEELEGGGDIIIKTGLFKGIFECKPPPGTAGQPPIPKWIDELLTEYCSLTYPALITRDFYRPIVNKEDYDESESEAFFDSLQEMYQLFDLCRHYFSDVWQIAMSIGLSEHFRTGVWVADGNDARKFFGFKDFINSKFKYDVTGHKGAFNNGISLRVFLQQQRAQSDFHFPPLPCVQISQPKNFLFTGRSVQSLSVPLRTYKSLNPLEFKPPKKEGGTRRKRRSIKTRRQKRR</sequence>
<evidence type="ECO:0000313" key="3">
    <source>
        <dbReference type="EMBL" id="QHT85319.1"/>
    </source>
</evidence>
<evidence type="ECO:0000256" key="1">
    <source>
        <dbReference type="SAM" id="Coils"/>
    </source>
</evidence>
<dbReference type="EMBL" id="MN740041">
    <property type="protein sequence ID" value="QHT85319.1"/>
    <property type="molecule type" value="Genomic_DNA"/>
</dbReference>
<feature type="coiled-coil region" evidence="1">
    <location>
        <begin position="42"/>
        <end position="79"/>
    </location>
</feature>
<organism evidence="3">
    <name type="scientific">viral metagenome</name>
    <dbReference type="NCBI Taxonomy" id="1070528"/>
    <lineage>
        <taxon>unclassified sequences</taxon>
        <taxon>metagenomes</taxon>
        <taxon>organismal metagenomes</taxon>
    </lineage>
</organism>
<dbReference type="AlphaFoldDB" id="A0A6C0HXS9"/>
<name>A0A6C0HXS9_9ZZZZ</name>
<proteinExistence type="predicted"/>
<accession>A0A6C0HXS9</accession>
<evidence type="ECO:0000256" key="2">
    <source>
        <dbReference type="SAM" id="MobiDB-lite"/>
    </source>
</evidence>
<feature type="compositionally biased region" description="Basic residues" evidence="2">
    <location>
        <begin position="406"/>
        <end position="420"/>
    </location>
</feature>
<feature type="region of interest" description="Disordered" evidence="2">
    <location>
        <begin position="394"/>
        <end position="420"/>
    </location>
</feature>